<dbReference type="InterPro" id="IPR006885">
    <property type="entry name" value="NADH_UbQ_FeS_4_mit-like"/>
</dbReference>
<reference evidence="13" key="1">
    <citation type="journal article" date="2011" name="Nat. Genet.">
        <title>The Arabidopsis lyrata genome sequence and the basis of rapid genome size change.</title>
        <authorList>
            <person name="Hu T.T."/>
            <person name="Pattyn P."/>
            <person name="Bakker E.G."/>
            <person name="Cao J."/>
            <person name="Cheng J.-F."/>
            <person name="Clark R.M."/>
            <person name="Fahlgren N."/>
            <person name="Fawcett J.A."/>
            <person name="Grimwood J."/>
            <person name="Gundlach H."/>
            <person name="Haberer G."/>
            <person name="Hollister J.D."/>
            <person name="Ossowski S."/>
            <person name="Ottilar R.P."/>
            <person name="Salamov A.A."/>
            <person name="Schneeberger K."/>
            <person name="Spannagl M."/>
            <person name="Wang X."/>
            <person name="Yang L."/>
            <person name="Nasrallah M.E."/>
            <person name="Bergelson J."/>
            <person name="Carrington J.C."/>
            <person name="Gaut B.S."/>
            <person name="Schmutz J."/>
            <person name="Mayer K.F.X."/>
            <person name="Van de Peer Y."/>
            <person name="Grigoriev I.V."/>
            <person name="Nordborg M."/>
            <person name="Weigel D."/>
            <person name="Guo Y.-L."/>
        </authorList>
    </citation>
    <scope>NUCLEOTIDE SEQUENCE [LARGE SCALE GENOMIC DNA]</scope>
    <source>
        <strain evidence="13">cv. MN47</strain>
    </source>
</reference>
<keyword evidence="13" id="KW-1185">Reference proteome</keyword>
<dbReference type="Gene3D" id="1.25.40.10">
    <property type="entry name" value="Tetratricopeptide repeat domain"/>
    <property type="match status" value="3"/>
</dbReference>
<keyword evidence="4" id="KW-0679">Respiratory chain</keyword>
<dbReference type="AlphaFoldDB" id="D7MUL0"/>
<dbReference type="InterPro" id="IPR002885">
    <property type="entry name" value="PPR_rpt"/>
</dbReference>
<dbReference type="Proteomes" id="UP000008694">
    <property type="component" value="Unassembled WGS sequence"/>
</dbReference>
<dbReference type="EMBL" id="GL348720">
    <property type="protein sequence ID" value="EFH42945.1"/>
    <property type="molecule type" value="Genomic_DNA"/>
</dbReference>
<evidence type="ECO:0000256" key="4">
    <source>
        <dbReference type="ARBA" id="ARBA00022660"/>
    </source>
</evidence>
<dbReference type="eggNOG" id="KOG3389">
    <property type="taxonomic scope" value="Eukaryota"/>
</dbReference>
<feature type="repeat" description="PPR" evidence="11">
    <location>
        <begin position="189"/>
        <end position="223"/>
    </location>
</feature>
<dbReference type="GO" id="GO:0003723">
    <property type="term" value="F:RNA binding"/>
    <property type="evidence" value="ECO:0007669"/>
    <property type="project" value="InterPro"/>
</dbReference>
<feature type="repeat" description="PPR" evidence="11">
    <location>
        <begin position="270"/>
        <end position="304"/>
    </location>
</feature>
<dbReference type="Pfam" id="PF04800">
    <property type="entry name" value="NDUS4"/>
    <property type="match status" value="1"/>
</dbReference>
<accession>D7MUL0</accession>
<keyword evidence="3" id="KW-0813">Transport</keyword>
<dbReference type="eggNOG" id="KOG4197">
    <property type="taxonomic scope" value="Eukaryota"/>
</dbReference>
<evidence type="ECO:0000256" key="11">
    <source>
        <dbReference type="PROSITE-ProRule" id="PRU00708"/>
    </source>
</evidence>
<evidence type="ECO:0000256" key="3">
    <source>
        <dbReference type="ARBA" id="ARBA00022448"/>
    </source>
</evidence>
<evidence type="ECO:0000256" key="5">
    <source>
        <dbReference type="ARBA" id="ARBA00022737"/>
    </source>
</evidence>
<name>D7MUL0_ARALL</name>
<feature type="repeat" description="PPR" evidence="11">
    <location>
        <begin position="111"/>
        <end position="145"/>
    </location>
</feature>
<evidence type="ECO:0000256" key="9">
    <source>
        <dbReference type="ARBA" id="ARBA00023128"/>
    </source>
</evidence>
<dbReference type="Pfam" id="PF01535">
    <property type="entry name" value="PPR"/>
    <property type="match status" value="1"/>
</dbReference>
<evidence type="ECO:0000256" key="6">
    <source>
        <dbReference type="ARBA" id="ARBA00022792"/>
    </source>
</evidence>
<dbReference type="InterPro" id="IPR011990">
    <property type="entry name" value="TPR-like_helical_dom_sf"/>
</dbReference>
<evidence type="ECO:0000256" key="8">
    <source>
        <dbReference type="ARBA" id="ARBA00022982"/>
    </source>
</evidence>
<dbReference type="GO" id="GO:0009451">
    <property type="term" value="P:RNA modification"/>
    <property type="evidence" value="ECO:0007669"/>
    <property type="project" value="InterPro"/>
</dbReference>
<dbReference type="Gene3D" id="3.30.160.190">
    <property type="entry name" value="atu1810 like domain"/>
    <property type="match status" value="1"/>
</dbReference>
<organism evidence="13">
    <name type="scientific">Arabidopsis lyrata subsp. lyrata</name>
    <name type="common">Lyre-leaved rock-cress</name>
    <dbReference type="NCBI Taxonomy" id="81972"/>
    <lineage>
        <taxon>Eukaryota</taxon>
        <taxon>Viridiplantae</taxon>
        <taxon>Streptophyta</taxon>
        <taxon>Embryophyta</taxon>
        <taxon>Tracheophyta</taxon>
        <taxon>Spermatophyta</taxon>
        <taxon>Magnoliopsida</taxon>
        <taxon>eudicotyledons</taxon>
        <taxon>Gunneridae</taxon>
        <taxon>Pentapetalae</taxon>
        <taxon>rosids</taxon>
        <taxon>malvids</taxon>
        <taxon>Brassicales</taxon>
        <taxon>Brassicaceae</taxon>
        <taxon>Camelineae</taxon>
        <taxon>Arabidopsis</taxon>
    </lineage>
</organism>
<sequence length="471" mass="53055">MIGENAPAMRRDYIGGLIGFFSFFATKTCSPESSIHSQLRFLSITCDSVRITFPPLLRQCMDERSISALKKIQAQMLKSANSGRTFRTHASLKCGEIGYARQMFDGMSERHIVTWNSLIAYFIEHRRSKEAAEMYRLMITNNVLPDEYTLSSVFKAFSDLSLLRRRHRGATDFLVDDSLRVLKGFRYPNQVTWTSLLSGLAQNGREEMALIEFRKMMRGSVKPNSFTLSSALRGCSNLTMFEQGLIDLYGKTWMLRHGKVGFFDNLSEVAVISLSTMVYCYAQNGFGRKALALFEIMINLGLQPNDVTVLSVLLACNNSGEEGCEFFDSFRKDKITIELEYKRGEIGNVSGIPEEHLSRKVIIYSPARTATQQGSGKLGKWKINFVSTLKWENPLMGWTSSTGFAPDDTGKTRTDSLNVLPTGYGFSSVMNEVKMLFVDKVYITNVIGNHFFLPVCKHSCLISLTVFDLLS</sequence>
<keyword evidence="8" id="KW-0249">Electron transport</keyword>
<protein>
    <recommendedName>
        <fullName evidence="14">Pentatricopeptide repeat-containing protein</fullName>
    </recommendedName>
</protein>
<dbReference type="Gramene" id="scaffold_803311.1">
    <property type="protein sequence ID" value="scaffold_803311.1"/>
    <property type="gene ID" value="scaffold_803311.1"/>
</dbReference>
<dbReference type="HOGENOM" id="CLU_580549_0_0_1"/>
<dbReference type="InterPro" id="IPR038532">
    <property type="entry name" value="NDUFS4-like_sf"/>
</dbReference>
<evidence type="ECO:0000256" key="1">
    <source>
        <dbReference type="ARBA" id="ARBA00004273"/>
    </source>
</evidence>
<keyword evidence="10" id="KW-0472">Membrane</keyword>
<dbReference type="GO" id="GO:0005743">
    <property type="term" value="C:mitochondrial inner membrane"/>
    <property type="evidence" value="ECO:0007669"/>
    <property type="project" value="UniProtKB-SubCell"/>
</dbReference>
<evidence type="ECO:0000313" key="12">
    <source>
        <dbReference type="EMBL" id="EFH42945.1"/>
    </source>
</evidence>
<evidence type="ECO:0000256" key="7">
    <source>
        <dbReference type="ARBA" id="ARBA00022946"/>
    </source>
</evidence>
<dbReference type="PANTHER" id="PTHR47926">
    <property type="entry name" value="PENTATRICOPEPTIDE REPEAT-CONTAINING PROTEIN"/>
    <property type="match status" value="1"/>
</dbReference>
<dbReference type="PANTHER" id="PTHR47926:SF342">
    <property type="entry name" value="TETRATRICOPEPTIDE-LIKE HELICAL DOMAIN-CONTAINING PROTEIN-RELATED"/>
    <property type="match status" value="1"/>
</dbReference>
<keyword evidence="9" id="KW-0496">Mitochondrion</keyword>
<comment type="subcellular location">
    <subcellularLocation>
        <location evidence="1">Mitochondrion inner membrane</location>
    </subcellularLocation>
</comment>
<proteinExistence type="inferred from homology"/>
<dbReference type="NCBIfam" id="TIGR00756">
    <property type="entry name" value="PPR"/>
    <property type="match status" value="3"/>
</dbReference>
<evidence type="ECO:0000256" key="2">
    <source>
        <dbReference type="ARBA" id="ARBA00005882"/>
    </source>
</evidence>
<keyword evidence="5" id="KW-0677">Repeat</keyword>
<keyword evidence="6" id="KW-0999">Mitochondrion inner membrane</keyword>
<comment type="similarity">
    <text evidence="2">Belongs to the complex I NDUFS4 subunit family.</text>
</comment>
<evidence type="ECO:0000256" key="10">
    <source>
        <dbReference type="ARBA" id="ARBA00023136"/>
    </source>
</evidence>
<evidence type="ECO:0000313" key="13">
    <source>
        <dbReference type="Proteomes" id="UP000008694"/>
    </source>
</evidence>
<dbReference type="PROSITE" id="PS51375">
    <property type="entry name" value="PPR"/>
    <property type="match status" value="3"/>
</dbReference>
<gene>
    <name evidence="12" type="ORF">ARALYDRAFT_919911</name>
</gene>
<dbReference type="STRING" id="81972.D7MUL0"/>
<evidence type="ECO:0008006" key="14">
    <source>
        <dbReference type="Google" id="ProtNLM"/>
    </source>
</evidence>
<dbReference type="Pfam" id="PF13041">
    <property type="entry name" value="PPR_2"/>
    <property type="match status" value="2"/>
</dbReference>
<keyword evidence="7" id="KW-0809">Transit peptide</keyword>
<dbReference type="eggNOG" id="KOG1330">
    <property type="taxonomic scope" value="Eukaryota"/>
</dbReference>
<dbReference type="GO" id="GO:0022900">
    <property type="term" value="P:electron transport chain"/>
    <property type="evidence" value="ECO:0007669"/>
    <property type="project" value="InterPro"/>
</dbReference>
<dbReference type="InterPro" id="IPR046960">
    <property type="entry name" value="PPR_At4g14850-like_plant"/>
</dbReference>